<dbReference type="PROSITE" id="PS51462">
    <property type="entry name" value="NUDIX"/>
    <property type="match status" value="1"/>
</dbReference>
<evidence type="ECO:0000256" key="13">
    <source>
        <dbReference type="PIRSR" id="PIRSR604385-2"/>
    </source>
</evidence>
<accession>A0A4R2LQZ2</accession>
<evidence type="ECO:0000256" key="11">
    <source>
        <dbReference type="ARBA" id="ARBA00033056"/>
    </source>
</evidence>
<keyword evidence="6" id="KW-0378">Hydrolase</keyword>
<evidence type="ECO:0000256" key="7">
    <source>
        <dbReference type="ARBA" id="ARBA00022842"/>
    </source>
</evidence>
<dbReference type="Pfam" id="PF00293">
    <property type="entry name" value="NUDIX"/>
    <property type="match status" value="1"/>
</dbReference>
<dbReference type="InterPro" id="IPR015797">
    <property type="entry name" value="NUDIX_hydrolase-like_dom_sf"/>
</dbReference>
<dbReference type="PANTHER" id="PTHR11839">
    <property type="entry name" value="UDP/ADP-SUGAR PYROPHOSPHATASE"/>
    <property type="match status" value="1"/>
</dbReference>
<comment type="function">
    <text evidence="8">Acts on ADP-mannose and ADP-glucose as well as ADP-ribose. Prevents glycogen biosynthesis. The reaction catalyzed by this enzyme is a limiting step of the gluconeogenic process.</text>
</comment>
<dbReference type="NCBIfam" id="TIGR00052">
    <property type="entry name" value="nudix-type nucleoside diphosphatase, YffH/AdpP family"/>
    <property type="match status" value="1"/>
</dbReference>
<reference evidence="15 16" key="1">
    <citation type="submission" date="2019-03" db="EMBL/GenBank/DDBJ databases">
        <title>Genomic Encyclopedia of Type Strains, Phase IV (KMG-IV): sequencing the most valuable type-strain genomes for metagenomic binning, comparative biology and taxonomic classification.</title>
        <authorList>
            <person name="Goeker M."/>
        </authorList>
    </citation>
    <scope>NUCLEOTIDE SEQUENCE [LARGE SCALE GENOMIC DNA]</scope>
    <source>
        <strain evidence="15 16">DSM 25287</strain>
    </source>
</reference>
<proteinExistence type="inferred from homology"/>
<dbReference type="EC" id="3.6.1.13" evidence="3"/>
<evidence type="ECO:0000256" key="5">
    <source>
        <dbReference type="ARBA" id="ARBA00022723"/>
    </source>
</evidence>
<comment type="similarity">
    <text evidence="2">Belongs to the Nudix hydrolase family. NudF subfamily.</text>
</comment>
<evidence type="ECO:0000256" key="6">
    <source>
        <dbReference type="ARBA" id="ARBA00022801"/>
    </source>
</evidence>
<sequence>MKYAYEILGRGEAYRGFFTLAEYRVRHELFAGGSSAELHRLCLERGNAAAVLLFDPDLDAVVLIEQFRIGALAAPRGPWLYEIVAGMIGAGETAAEVARRETEEEAGCHVLALEHITDYLCSPGGSSESTSLYLARVDARGAGGIHGLAHEHEDIRVHVVPRAEALAMLADGRVNSAAAIIALQWLELNRERLLARWHGA</sequence>
<dbReference type="InterPro" id="IPR000086">
    <property type="entry name" value="NUDIX_hydrolase_dom"/>
</dbReference>
<name>A0A4R2LQZ2_9GAMM</name>
<dbReference type="Gene3D" id="3.90.79.10">
    <property type="entry name" value="Nucleoside Triphosphate Pyrophosphohydrolase"/>
    <property type="match status" value="1"/>
</dbReference>
<dbReference type="PANTHER" id="PTHR11839:SF5">
    <property type="entry name" value="ADP-RIBOSE PYROPHOSPHATASE"/>
    <property type="match status" value="1"/>
</dbReference>
<evidence type="ECO:0000313" key="15">
    <source>
        <dbReference type="EMBL" id="TCO82001.1"/>
    </source>
</evidence>
<dbReference type="OrthoDB" id="5292471at2"/>
<evidence type="ECO:0000256" key="12">
    <source>
        <dbReference type="ARBA" id="ARBA00049546"/>
    </source>
</evidence>
<dbReference type="GO" id="GO:0019144">
    <property type="term" value="F:ADP-sugar diphosphatase activity"/>
    <property type="evidence" value="ECO:0007669"/>
    <property type="project" value="TreeGrafter"/>
</dbReference>
<comment type="cofactor">
    <cofactor evidence="1 13">
        <name>Mg(2+)</name>
        <dbReference type="ChEBI" id="CHEBI:18420"/>
    </cofactor>
</comment>
<dbReference type="AlphaFoldDB" id="A0A4R2LQZ2"/>
<dbReference type="CDD" id="cd24155">
    <property type="entry name" value="NUDIX_ADPRase"/>
    <property type="match status" value="1"/>
</dbReference>
<organism evidence="15 16">
    <name type="scientific">Plasticicumulans lactativorans</name>
    <dbReference type="NCBI Taxonomy" id="1133106"/>
    <lineage>
        <taxon>Bacteria</taxon>
        <taxon>Pseudomonadati</taxon>
        <taxon>Pseudomonadota</taxon>
        <taxon>Gammaproteobacteria</taxon>
        <taxon>Candidatus Competibacteraceae</taxon>
        <taxon>Plasticicumulans</taxon>
    </lineage>
</organism>
<evidence type="ECO:0000256" key="1">
    <source>
        <dbReference type="ARBA" id="ARBA00001946"/>
    </source>
</evidence>
<dbReference type="RefSeq" id="WP_132540196.1">
    <property type="nucleotide sequence ID" value="NZ_SLWY01000006.1"/>
</dbReference>
<keyword evidence="5 13" id="KW-0479">Metal-binding</keyword>
<dbReference type="PROSITE" id="PS00893">
    <property type="entry name" value="NUDIX_BOX"/>
    <property type="match status" value="1"/>
</dbReference>
<dbReference type="InterPro" id="IPR004385">
    <property type="entry name" value="NDP_pyrophosphatase"/>
</dbReference>
<evidence type="ECO:0000256" key="8">
    <source>
        <dbReference type="ARBA" id="ARBA00025164"/>
    </source>
</evidence>
<feature type="binding site" evidence="13">
    <location>
        <position position="153"/>
    </location>
    <ligand>
        <name>Mg(2+)</name>
        <dbReference type="ChEBI" id="CHEBI:18420"/>
        <label>1</label>
    </ligand>
</feature>
<evidence type="ECO:0000256" key="9">
    <source>
        <dbReference type="ARBA" id="ARBA00030162"/>
    </source>
</evidence>
<dbReference type="GO" id="GO:0006753">
    <property type="term" value="P:nucleoside phosphate metabolic process"/>
    <property type="evidence" value="ECO:0007669"/>
    <property type="project" value="TreeGrafter"/>
</dbReference>
<evidence type="ECO:0000256" key="10">
    <source>
        <dbReference type="ARBA" id="ARBA00030308"/>
    </source>
</evidence>
<dbReference type="GO" id="GO:0005829">
    <property type="term" value="C:cytosol"/>
    <property type="evidence" value="ECO:0007669"/>
    <property type="project" value="TreeGrafter"/>
</dbReference>
<dbReference type="Proteomes" id="UP000295765">
    <property type="component" value="Unassembled WGS sequence"/>
</dbReference>
<dbReference type="EMBL" id="SLWY01000006">
    <property type="protein sequence ID" value="TCO82001.1"/>
    <property type="molecule type" value="Genomic_DNA"/>
</dbReference>
<feature type="binding site" evidence="13">
    <location>
        <position position="85"/>
    </location>
    <ligand>
        <name>Mg(2+)</name>
        <dbReference type="ChEBI" id="CHEBI:18420"/>
        <label>1</label>
    </ligand>
</feature>
<evidence type="ECO:0000313" key="16">
    <source>
        <dbReference type="Proteomes" id="UP000295765"/>
    </source>
</evidence>
<keyword evidence="16" id="KW-1185">Reference proteome</keyword>
<keyword evidence="7 13" id="KW-0460">Magnesium</keyword>
<comment type="catalytic activity">
    <reaction evidence="12">
        <text>ADP-D-ribose + H2O = D-ribose 5-phosphate + AMP + 2 H(+)</text>
        <dbReference type="Rhea" id="RHEA:10412"/>
        <dbReference type="ChEBI" id="CHEBI:15377"/>
        <dbReference type="ChEBI" id="CHEBI:15378"/>
        <dbReference type="ChEBI" id="CHEBI:57967"/>
        <dbReference type="ChEBI" id="CHEBI:78346"/>
        <dbReference type="ChEBI" id="CHEBI:456215"/>
        <dbReference type="EC" id="3.6.1.13"/>
    </reaction>
</comment>
<feature type="binding site" evidence="13">
    <location>
        <position position="105"/>
    </location>
    <ligand>
        <name>Mg(2+)</name>
        <dbReference type="ChEBI" id="CHEBI:18420"/>
        <label>1</label>
    </ligand>
</feature>
<dbReference type="GO" id="GO:0046872">
    <property type="term" value="F:metal ion binding"/>
    <property type="evidence" value="ECO:0007669"/>
    <property type="project" value="UniProtKB-KW"/>
</dbReference>
<evidence type="ECO:0000256" key="2">
    <source>
        <dbReference type="ARBA" id="ARBA00007482"/>
    </source>
</evidence>
<dbReference type="InterPro" id="IPR020084">
    <property type="entry name" value="NUDIX_hydrolase_CS"/>
</dbReference>
<protein>
    <recommendedName>
        <fullName evidence="4">ADP-ribose pyrophosphatase</fullName>
        <ecNumber evidence="3">3.6.1.13</ecNumber>
    </recommendedName>
    <alternativeName>
        <fullName evidence="9">ADP-ribose diphosphatase</fullName>
    </alternativeName>
    <alternativeName>
        <fullName evidence="11">ADP-ribose phosphohydrolase</fullName>
    </alternativeName>
    <alternativeName>
        <fullName evidence="10">Adenosine diphosphoribose pyrophosphatase</fullName>
    </alternativeName>
</protein>
<evidence type="ECO:0000256" key="3">
    <source>
        <dbReference type="ARBA" id="ARBA00012453"/>
    </source>
</evidence>
<dbReference type="GO" id="GO:0019693">
    <property type="term" value="P:ribose phosphate metabolic process"/>
    <property type="evidence" value="ECO:0007669"/>
    <property type="project" value="TreeGrafter"/>
</dbReference>
<evidence type="ECO:0000256" key="4">
    <source>
        <dbReference type="ARBA" id="ARBA00013297"/>
    </source>
</evidence>
<feature type="domain" description="Nudix hydrolase" evidence="14">
    <location>
        <begin position="44"/>
        <end position="187"/>
    </location>
</feature>
<evidence type="ECO:0000259" key="14">
    <source>
        <dbReference type="PROSITE" id="PS51462"/>
    </source>
</evidence>
<gene>
    <name evidence="15" type="ORF">EV699_10696</name>
</gene>
<comment type="caution">
    <text evidence="15">The sequence shown here is derived from an EMBL/GenBank/DDBJ whole genome shotgun (WGS) entry which is preliminary data.</text>
</comment>
<dbReference type="GO" id="GO:0047631">
    <property type="term" value="F:ADP-ribose diphosphatase activity"/>
    <property type="evidence" value="ECO:0007669"/>
    <property type="project" value="UniProtKB-EC"/>
</dbReference>
<dbReference type="SUPFAM" id="SSF55811">
    <property type="entry name" value="Nudix"/>
    <property type="match status" value="1"/>
</dbReference>
<feature type="binding site" evidence="13">
    <location>
        <position position="101"/>
    </location>
    <ligand>
        <name>Mg(2+)</name>
        <dbReference type="ChEBI" id="CHEBI:18420"/>
        <label>1</label>
    </ligand>
</feature>